<dbReference type="InParanoid" id="A0A6I9VEP9"/>
<dbReference type="KEGG" id="bdr:105230418"/>
<dbReference type="InterPro" id="IPR029277">
    <property type="entry name" value="SVWC_dom"/>
</dbReference>
<dbReference type="GeneID" id="105230418"/>
<comment type="subcellular location">
    <subcellularLocation>
        <location evidence="1">Secreted</location>
    </subcellularLocation>
</comment>
<organism evidence="5 6">
    <name type="scientific">Bactrocera dorsalis</name>
    <name type="common">Oriental fruit fly</name>
    <name type="synonym">Dacus dorsalis</name>
    <dbReference type="NCBI Taxonomy" id="27457"/>
    <lineage>
        <taxon>Eukaryota</taxon>
        <taxon>Metazoa</taxon>
        <taxon>Ecdysozoa</taxon>
        <taxon>Arthropoda</taxon>
        <taxon>Hexapoda</taxon>
        <taxon>Insecta</taxon>
        <taxon>Pterygota</taxon>
        <taxon>Neoptera</taxon>
        <taxon>Endopterygota</taxon>
        <taxon>Diptera</taxon>
        <taxon>Brachycera</taxon>
        <taxon>Muscomorpha</taxon>
        <taxon>Tephritoidea</taxon>
        <taxon>Tephritidae</taxon>
        <taxon>Bactrocera</taxon>
        <taxon>Bactrocera</taxon>
    </lineage>
</organism>
<dbReference type="OrthoDB" id="6761907at2759"/>
<dbReference type="Pfam" id="PF15430">
    <property type="entry name" value="SVWC"/>
    <property type="match status" value="1"/>
</dbReference>
<evidence type="ECO:0000313" key="6">
    <source>
        <dbReference type="RefSeq" id="XP_011209477.2"/>
    </source>
</evidence>
<evidence type="ECO:0000256" key="3">
    <source>
        <dbReference type="SAM" id="SignalP"/>
    </source>
</evidence>
<feature type="domain" description="Single" evidence="4">
    <location>
        <begin position="26"/>
        <end position="90"/>
    </location>
</feature>
<gene>
    <name evidence="6" type="primary">LOC105230418</name>
</gene>
<dbReference type="RefSeq" id="XP_011209477.2">
    <property type="nucleotide sequence ID" value="XM_011211175.4"/>
</dbReference>
<name>A0A6I9VEP9_BACDO</name>
<evidence type="ECO:0000259" key="4">
    <source>
        <dbReference type="SMART" id="SM01318"/>
    </source>
</evidence>
<dbReference type="SMART" id="SM01318">
    <property type="entry name" value="SVWC"/>
    <property type="match status" value="1"/>
</dbReference>
<keyword evidence="2" id="KW-0964">Secreted</keyword>
<sequence length="90" mass="9534">MKFVGVALLLALALAALLDCAVAADCEYHGQKANKGENFQIKGECSQYTCDGPGAISAKTCPSIYAPPSCKYTPQDDSKPYPACCESYDC</sequence>
<evidence type="ECO:0000313" key="5">
    <source>
        <dbReference type="Proteomes" id="UP001652620"/>
    </source>
</evidence>
<evidence type="ECO:0000256" key="2">
    <source>
        <dbReference type="ARBA" id="ARBA00022525"/>
    </source>
</evidence>
<dbReference type="FunCoup" id="A0A6I9VEP9">
    <property type="interactions" value="55"/>
</dbReference>
<proteinExistence type="predicted"/>
<feature type="signal peptide" evidence="3">
    <location>
        <begin position="1"/>
        <end position="23"/>
    </location>
</feature>
<accession>A0A6I9VEP9</accession>
<dbReference type="GO" id="GO:0005576">
    <property type="term" value="C:extracellular region"/>
    <property type="evidence" value="ECO:0007669"/>
    <property type="project" value="UniProtKB-SubCell"/>
</dbReference>
<evidence type="ECO:0000256" key="1">
    <source>
        <dbReference type="ARBA" id="ARBA00004613"/>
    </source>
</evidence>
<dbReference type="Proteomes" id="UP001652620">
    <property type="component" value="Unplaced"/>
</dbReference>
<protein>
    <submittedName>
        <fullName evidence="6">Uncharacterized protein LOC105230418</fullName>
    </submittedName>
</protein>
<reference evidence="6" key="1">
    <citation type="submission" date="2025-08" db="UniProtKB">
        <authorList>
            <consortium name="RefSeq"/>
        </authorList>
    </citation>
    <scope>IDENTIFICATION</scope>
</reference>
<feature type="chain" id="PRO_5046371270" evidence="3">
    <location>
        <begin position="24"/>
        <end position="90"/>
    </location>
</feature>
<keyword evidence="5" id="KW-1185">Reference proteome</keyword>
<keyword evidence="3" id="KW-0732">Signal</keyword>
<dbReference type="AlphaFoldDB" id="A0A6I9VEP9"/>